<evidence type="ECO:0000313" key="1">
    <source>
        <dbReference type="EMBL" id="KRK74887.1"/>
    </source>
</evidence>
<proteinExistence type="predicted"/>
<dbReference type="PATRIC" id="fig|1423773.3.peg.2112"/>
<dbReference type="SUPFAM" id="SSF53474">
    <property type="entry name" value="alpha/beta-Hydrolases"/>
    <property type="match status" value="1"/>
</dbReference>
<sequence>MRSKWQWLPVLLGGAWLAYHELSRRAIRPRNRRYRRAGIQVTTVPTLFIPGWGGNAWTYNGMLRWFAQQGYAAKVLTIRVDYQGRLRVTGHWPVGAANPTIQVLFDRNLTKDYRQQIRWVTQILRALKQRYGVTAYNAVAHSWGGSAMVHSLVNDGADPTLPRLHRLVLLGTPVNEASSLTVPDPAYRHLLAGRRNLWANAGAEIHNVYGLLAGRQTDGEVPVDQATALRRVVAQSPVRYHEYPVQGVGHGQLHSTLRMWRLIARLLWSLKKDD</sequence>
<dbReference type="InterPro" id="IPR010315">
    <property type="entry name" value="DUF915_hydro-like"/>
</dbReference>
<evidence type="ECO:0000313" key="2">
    <source>
        <dbReference type="Proteomes" id="UP000051162"/>
    </source>
</evidence>
<comment type="caution">
    <text evidence="1">The sequence shown here is derived from an EMBL/GenBank/DDBJ whole genome shotgun (WGS) entry which is preliminary data.</text>
</comment>
<protein>
    <submittedName>
        <fullName evidence="1">Alpha beta hydrolase</fullName>
    </submittedName>
</protein>
<keyword evidence="1" id="KW-0378">Hydrolase</keyword>
<reference evidence="1 2" key="1">
    <citation type="journal article" date="2015" name="Genome Announc.">
        <title>Expanding the biotechnology potential of lactobacilli through comparative genomics of 213 strains and associated genera.</title>
        <authorList>
            <person name="Sun Z."/>
            <person name="Harris H.M."/>
            <person name="McCann A."/>
            <person name="Guo C."/>
            <person name="Argimon S."/>
            <person name="Zhang W."/>
            <person name="Yang X."/>
            <person name="Jeffery I.B."/>
            <person name="Cooney J.C."/>
            <person name="Kagawa T.F."/>
            <person name="Liu W."/>
            <person name="Song Y."/>
            <person name="Salvetti E."/>
            <person name="Wrobel A."/>
            <person name="Rasinkangas P."/>
            <person name="Parkhill J."/>
            <person name="Rea M.C."/>
            <person name="O'Sullivan O."/>
            <person name="Ritari J."/>
            <person name="Douillard F.P."/>
            <person name="Paul Ross R."/>
            <person name="Yang R."/>
            <person name="Briner A.E."/>
            <person name="Felis G.E."/>
            <person name="de Vos W.M."/>
            <person name="Barrangou R."/>
            <person name="Klaenhammer T.R."/>
            <person name="Caufield P.W."/>
            <person name="Cui Y."/>
            <person name="Zhang H."/>
            <person name="O'Toole P.W."/>
        </authorList>
    </citation>
    <scope>NUCLEOTIDE SEQUENCE [LARGE SCALE GENOMIC DNA]</scope>
    <source>
        <strain evidence="1 2">DSM 19117</strain>
    </source>
</reference>
<dbReference type="STRING" id="1423773.FD30_GL002059"/>
<organism evidence="1 2">
    <name type="scientific">Levilactobacillus namurensis DSM 19117</name>
    <dbReference type="NCBI Taxonomy" id="1423773"/>
    <lineage>
        <taxon>Bacteria</taxon>
        <taxon>Bacillati</taxon>
        <taxon>Bacillota</taxon>
        <taxon>Bacilli</taxon>
        <taxon>Lactobacillales</taxon>
        <taxon>Lactobacillaceae</taxon>
        <taxon>Levilactobacillus</taxon>
    </lineage>
</organism>
<dbReference type="AlphaFoldDB" id="A0A0R1K6P4"/>
<dbReference type="OrthoDB" id="2301165at2"/>
<gene>
    <name evidence="1" type="ORF">FD30_GL002059</name>
</gene>
<dbReference type="Pfam" id="PF06028">
    <property type="entry name" value="DUF915"/>
    <property type="match status" value="1"/>
</dbReference>
<dbReference type="RefSeq" id="WP_056944375.1">
    <property type="nucleotide sequence ID" value="NZ_AZDT01000042.1"/>
</dbReference>
<accession>A0A0R1K6P4</accession>
<dbReference type="Proteomes" id="UP000051162">
    <property type="component" value="Unassembled WGS sequence"/>
</dbReference>
<dbReference type="Gene3D" id="3.40.50.1820">
    <property type="entry name" value="alpha/beta hydrolase"/>
    <property type="match status" value="1"/>
</dbReference>
<dbReference type="EMBL" id="AZDT01000042">
    <property type="protein sequence ID" value="KRK74887.1"/>
    <property type="molecule type" value="Genomic_DNA"/>
</dbReference>
<dbReference type="InterPro" id="IPR029058">
    <property type="entry name" value="AB_hydrolase_fold"/>
</dbReference>
<name>A0A0R1K6P4_9LACO</name>
<dbReference type="GeneID" id="84782775"/>
<dbReference type="GO" id="GO:0016787">
    <property type="term" value="F:hydrolase activity"/>
    <property type="evidence" value="ECO:0007669"/>
    <property type="project" value="UniProtKB-KW"/>
</dbReference>
<keyword evidence="2" id="KW-1185">Reference proteome</keyword>